<dbReference type="Gene3D" id="2.40.10.220">
    <property type="entry name" value="predicted glycosyltransferase like domains"/>
    <property type="match status" value="1"/>
</dbReference>
<evidence type="ECO:0000313" key="2">
    <source>
        <dbReference type="EMBL" id="AOR75965.1"/>
    </source>
</evidence>
<dbReference type="KEGG" id="nre:BES08_03775"/>
<dbReference type="RefSeq" id="WP_008830574.1">
    <property type="nucleotide sequence ID" value="NZ_CP017075.1"/>
</dbReference>
<reference evidence="2" key="2">
    <citation type="submission" date="2016-08" db="EMBL/GenBank/DDBJ databases">
        <authorList>
            <person name="Seilhamer J.J."/>
        </authorList>
    </citation>
    <scope>NUCLEOTIDE SEQUENCE [LARGE SCALE GENOMIC DNA]</scope>
    <source>
        <strain evidence="2">SA1</strain>
    </source>
</reference>
<dbReference type="Proteomes" id="UP000094626">
    <property type="component" value="Chromosome"/>
</dbReference>
<evidence type="ECO:0000313" key="3">
    <source>
        <dbReference type="EMBL" id="EZP84977.1"/>
    </source>
</evidence>
<reference evidence="5" key="3">
    <citation type="journal article" date="2017" name="J. Biotechnol.">
        <title>Complete genome sequence of Novosphingobium resinovorum SA1, a versatile xenobiotic-degrading bacterium capable of utilizing sulfanilic acid.</title>
        <authorList>
            <person name="Hegedus B."/>
            <person name="Kos P.B."/>
            <person name="Balint B."/>
            <person name="Maroti G."/>
            <person name="Gan H.M."/>
            <person name="Perei K."/>
            <person name="Rakhely G."/>
        </authorList>
    </citation>
    <scope>NUCLEOTIDE SEQUENCE [LARGE SCALE GENOMIC DNA]</scope>
    <source>
        <strain evidence="5">SA1</strain>
    </source>
</reference>
<dbReference type="AlphaFoldDB" id="A0A031K8N6"/>
<dbReference type="GO" id="GO:0035438">
    <property type="term" value="F:cyclic-di-GMP binding"/>
    <property type="evidence" value="ECO:0007669"/>
    <property type="project" value="InterPro"/>
</dbReference>
<feature type="domain" description="PilZ" evidence="1">
    <location>
        <begin position="11"/>
        <end position="89"/>
    </location>
</feature>
<dbReference type="STRING" id="158500.BES08_03775"/>
<keyword evidence="5" id="KW-1185">Reference proteome</keyword>
<dbReference type="EMBL" id="CP017075">
    <property type="protein sequence ID" value="AOR75965.1"/>
    <property type="molecule type" value="Genomic_DNA"/>
</dbReference>
<dbReference type="OrthoDB" id="9806898at2"/>
<dbReference type="Proteomes" id="UP000024329">
    <property type="component" value="Unassembled WGS sequence"/>
</dbReference>
<reference evidence="3 4" key="1">
    <citation type="submission" date="2014-03" db="EMBL/GenBank/DDBJ databases">
        <title>Whole genome sequence of Novosphingobium resinovorum KF1.</title>
        <authorList>
            <person name="Gan H.M."/>
            <person name="Gan H.Y."/>
            <person name="Chew T.H."/>
            <person name="Savka M.A."/>
        </authorList>
    </citation>
    <scope>NUCLEOTIDE SEQUENCE [LARGE SCALE GENOMIC DNA]</scope>
    <source>
        <strain evidence="3 4">KF1</strain>
    </source>
</reference>
<proteinExistence type="predicted"/>
<dbReference type="EMBL" id="JFYZ01000001">
    <property type="protein sequence ID" value="EZP84977.1"/>
    <property type="molecule type" value="Genomic_DNA"/>
</dbReference>
<evidence type="ECO:0000313" key="4">
    <source>
        <dbReference type="Proteomes" id="UP000024329"/>
    </source>
</evidence>
<sequence length="112" mass="12939">MSAGAQLTVTDKRRAARHPVDYTVIAEHRQLGDLDLHIVNISAQGFMIQGEMTLERGERLVMRLPVVGRIEAHMIWTHEGRSGFQFERIIRIDDFLKLVDTLQPNPRLRPKR</sequence>
<dbReference type="InterPro" id="IPR009875">
    <property type="entry name" value="PilZ_domain"/>
</dbReference>
<dbReference type="Pfam" id="PF07238">
    <property type="entry name" value="PilZ"/>
    <property type="match status" value="1"/>
</dbReference>
<dbReference type="PATRIC" id="fig|158500.4.peg.761"/>
<accession>A0A031K8N6</accession>
<organism evidence="3 4">
    <name type="scientific">Novosphingobium resinovorum</name>
    <dbReference type="NCBI Taxonomy" id="158500"/>
    <lineage>
        <taxon>Bacteria</taxon>
        <taxon>Pseudomonadati</taxon>
        <taxon>Pseudomonadota</taxon>
        <taxon>Alphaproteobacteria</taxon>
        <taxon>Sphingomonadales</taxon>
        <taxon>Sphingomonadaceae</taxon>
        <taxon>Novosphingobium</taxon>
    </lineage>
</organism>
<dbReference type="SUPFAM" id="SSF141371">
    <property type="entry name" value="PilZ domain-like"/>
    <property type="match status" value="1"/>
</dbReference>
<evidence type="ECO:0000313" key="5">
    <source>
        <dbReference type="Proteomes" id="UP000094626"/>
    </source>
</evidence>
<gene>
    <name evidence="2" type="ORF">BES08_03775</name>
    <name evidence="3" type="ORF">BV97_00742</name>
</gene>
<evidence type="ECO:0000259" key="1">
    <source>
        <dbReference type="Pfam" id="PF07238"/>
    </source>
</evidence>
<dbReference type="eggNOG" id="ENOG50318HD">
    <property type="taxonomic scope" value="Bacteria"/>
</dbReference>
<protein>
    <submittedName>
        <fullName evidence="2">Pilus assembly protein PilZ</fullName>
    </submittedName>
    <submittedName>
        <fullName evidence="3">Pilus protein PilZ</fullName>
    </submittedName>
</protein>
<name>A0A031K8N6_9SPHN</name>